<feature type="domain" description="Fungal lipase-type" evidence="2">
    <location>
        <begin position="85"/>
        <end position="208"/>
    </location>
</feature>
<keyword evidence="1" id="KW-0732">Signal</keyword>
<dbReference type="Pfam" id="PF01764">
    <property type="entry name" value="Lipase_3"/>
    <property type="match status" value="1"/>
</dbReference>
<dbReference type="PANTHER" id="PTHR45856">
    <property type="entry name" value="ALPHA/BETA-HYDROLASES SUPERFAMILY PROTEIN"/>
    <property type="match status" value="1"/>
</dbReference>
<dbReference type="PANTHER" id="PTHR45856:SF24">
    <property type="entry name" value="FUNGAL LIPASE-LIKE DOMAIN-CONTAINING PROTEIN"/>
    <property type="match status" value="1"/>
</dbReference>
<gene>
    <name evidence="3" type="ORF">CYY_003539</name>
</gene>
<dbReference type="OrthoDB" id="18634at2759"/>
<dbReference type="CDD" id="cd00519">
    <property type="entry name" value="Lipase_3"/>
    <property type="match status" value="1"/>
</dbReference>
<feature type="signal peptide" evidence="1">
    <location>
        <begin position="1"/>
        <end position="21"/>
    </location>
</feature>
<keyword evidence="4" id="KW-1185">Reference proteome</keyword>
<dbReference type="InterPro" id="IPR002921">
    <property type="entry name" value="Fungal_lipase-type"/>
</dbReference>
<evidence type="ECO:0000313" key="4">
    <source>
        <dbReference type="Proteomes" id="UP000695562"/>
    </source>
</evidence>
<sequence length="492" mass="55953">MIFTKIVLLLLLTTIIGICHGSVIPREGDYIFGYMSDLAYSNDNITNSFRFIGLKDDCQQWRILLDIKDNVRMIIAVSVLSNNVIIAFKGSDDIGDYLTDVNILLWKCQYDKECGFIHAGFANAYNQIKDDIYNFFKGLTQEYDVYFTGHSLGGAIALNALSDFIARNKTSELPNISSITAVTFGQPPIGEGKFVDWINRNKDQYVYRRYVNINTRTPVEEYDPITYIPMYYHPNAPFKYQCRDNECPMTSVGLHSLDLYNSNIFNPKYSVCRTDCYFKSSSTFIYNKVFYCPTGDNSLIIGDYASKFYGDKFSVCRFNSKSEFNTYKYKAGVSCNSGTTYTSRLIDQKTGYIHNESAGKGRETFIVLENQNLIFPLTSFQYTVNFTQSVTPPTPPSNLTYALLSNANQTSDKVELKVNWDANHKVPVCSMKYNLYISEVGKTWTKHEYTESSSVSRISKIVSVLSKKVYTLVVTSDNGLESHPSNIVFIQH</sequence>
<dbReference type="GO" id="GO:0006629">
    <property type="term" value="P:lipid metabolic process"/>
    <property type="evidence" value="ECO:0007669"/>
    <property type="project" value="InterPro"/>
</dbReference>
<name>A0A8J4V8K4_9MYCE</name>
<dbReference type="AlphaFoldDB" id="A0A8J4V8K4"/>
<feature type="chain" id="PRO_5035301882" description="Fungal lipase-type domain-containing protein" evidence="1">
    <location>
        <begin position="22"/>
        <end position="492"/>
    </location>
</feature>
<evidence type="ECO:0000256" key="1">
    <source>
        <dbReference type="SAM" id="SignalP"/>
    </source>
</evidence>
<protein>
    <recommendedName>
        <fullName evidence="2">Fungal lipase-type domain-containing protein</fullName>
    </recommendedName>
</protein>
<proteinExistence type="predicted"/>
<reference evidence="3" key="1">
    <citation type="submission" date="2020-01" db="EMBL/GenBank/DDBJ databases">
        <title>Development of genomics and gene disruption for Polysphondylium violaceum indicates a role for the polyketide synthase stlB in stalk morphogenesis.</title>
        <authorList>
            <person name="Narita B."/>
            <person name="Kawabe Y."/>
            <person name="Kin K."/>
            <person name="Saito T."/>
            <person name="Gibbs R."/>
            <person name="Kuspa A."/>
            <person name="Muzny D."/>
            <person name="Queller D."/>
            <person name="Richards S."/>
            <person name="Strassman J."/>
            <person name="Sucgang R."/>
            <person name="Worley K."/>
            <person name="Schaap P."/>
        </authorList>
    </citation>
    <scope>NUCLEOTIDE SEQUENCE</scope>
    <source>
        <strain evidence="3">QSvi11</strain>
    </source>
</reference>
<comment type="caution">
    <text evidence="3">The sequence shown here is derived from an EMBL/GenBank/DDBJ whole genome shotgun (WGS) entry which is preliminary data.</text>
</comment>
<evidence type="ECO:0000313" key="3">
    <source>
        <dbReference type="EMBL" id="KAF2075149.1"/>
    </source>
</evidence>
<accession>A0A8J4V8K4</accession>
<evidence type="ECO:0000259" key="2">
    <source>
        <dbReference type="Pfam" id="PF01764"/>
    </source>
</evidence>
<dbReference type="EMBL" id="AJWJ01000112">
    <property type="protein sequence ID" value="KAF2075149.1"/>
    <property type="molecule type" value="Genomic_DNA"/>
</dbReference>
<dbReference type="Proteomes" id="UP000695562">
    <property type="component" value="Unassembled WGS sequence"/>
</dbReference>
<dbReference type="SUPFAM" id="SSF53474">
    <property type="entry name" value="alpha/beta-Hydrolases"/>
    <property type="match status" value="1"/>
</dbReference>
<dbReference type="InterPro" id="IPR029058">
    <property type="entry name" value="AB_hydrolase_fold"/>
</dbReference>
<organism evidence="3 4">
    <name type="scientific">Polysphondylium violaceum</name>
    <dbReference type="NCBI Taxonomy" id="133409"/>
    <lineage>
        <taxon>Eukaryota</taxon>
        <taxon>Amoebozoa</taxon>
        <taxon>Evosea</taxon>
        <taxon>Eumycetozoa</taxon>
        <taxon>Dictyostelia</taxon>
        <taxon>Dictyosteliales</taxon>
        <taxon>Dictyosteliaceae</taxon>
        <taxon>Polysphondylium</taxon>
    </lineage>
</organism>
<dbReference type="Gene3D" id="3.40.50.1820">
    <property type="entry name" value="alpha/beta hydrolase"/>
    <property type="match status" value="1"/>
</dbReference>
<dbReference type="InterPro" id="IPR051218">
    <property type="entry name" value="Sec_MonoDiacylglyc_Lipase"/>
</dbReference>